<protein>
    <submittedName>
        <fullName evidence="5">Zisupton</fullName>
    </submittedName>
</protein>
<dbReference type="InterPro" id="IPR038765">
    <property type="entry name" value="Papain-like_cys_pep_sf"/>
</dbReference>
<comment type="similarity">
    <text evidence="1">Belongs to the peptidase C48 family.</text>
</comment>
<dbReference type="InterPro" id="IPR003653">
    <property type="entry name" value="Peptidase_C48_C"/>
</dbReference>
<dbReference type="GO" id="GO:0006508">
    <property type="term" value="P:proteolysis"/>
    <property type="evidence" value="ECO:0007669"/>
    <property type="project" value="UniProtKB-KW"/>
</dbReference>
<proteinExistence type="inferred from homology"/>
<name>A0A1A8KJ50_NOTKU</name>
<evidence type="ECO:0000256" key="3">
    <source>
        <dbReference type="ARBA" id="ARBA00022801"/>
    </source>
</evidence>
<sequence>GGLLRDVAQQTAVGTWVEKTALDLEGVPKQTHGNDCGVFMIMYAWYFAMEASFDFSVDDMFLLRRWWCIVLLENLGLEGYGRKFAHFTEEGQATLRTNVPPVFRIKRKRQHESSTMDTDHVYFNTPTAFHPESSERQLMSYAMELLIYSEKFRKALDSCHCVDIFIFYFSKVFVRAIKAVAGWFICLNFFSKAKLFCFCVYSIFFTD</sequence>
<dbReference type="SUPFAM" id="SSF54001">
    <property type="entry name" value="Cysteine proteinases"/>
    <property type="match status" value="1"/>
</dbReference>
<dbReference type="AlphaFoldDB" id="A0A1A8KJ50"/>
<evidence type="ECO:0000256" key="1">
    <source>
        <dbReference type="ARBA" id="ARBA00005234"/>
    </source>
</evidence>
<evidence type="ECO:0000256" key="2">
    <source>
        <dbReference type="ARBA" id="ARBA00022670"/>
    </source>
</evidence>
<keyword evidence="2" id="KW-0645">Protease</keyword>
<dbReference type="Pfam" id="PF02902">
    <property type="entry name" value="Peptidase_C48"/>
    <property type="match status" value="1"/>
</dbReference>
<dbReference type="Gene3D" id="3.40.395.10">
    <property type="entry name" value="Adenoviral Proteinase, Chain A"/>
    <property type="match status" value="1"/>
</dbReference>
<evidence type="ECO:0000313" key="5">
    <source>
        <dbReference type="EMBL" id="SBR32420.1"/>
    </source>
</evidence>
<reference evidence="5" key="2">
    <citation type="submission" date="2016-06" db="EMBL/GenBank/DDBJ databases">
        <title>The genome of a short-lived fish provides insights into sex chromosome evolution and the genetic control of aging.</title>
        <authorList>
            <person name="Reichwald K."/>
            <person name="Felder M."/>
            <person name="Petzold A."/>
            <person name="Koch P."/>
            <person name="Groth M."/>
            <person name="Platzer M."/>
        </authorList>
    </citation>
    <scope>NUCLEOTIDE SEQUENCE</scope>
    <source>
        <tissue evidence="5">Brain</tissue>
    </source>
</reference>
<feature type="non-terminal residue" evidence="5">
    <location>
        <position position="1"/>
    </location>
</feature>
<dbReference type="GO" id="GO:0008234">
    <property type="term" value="F:cysteine-type peptidase activity"/>
    <property type="evidence" value="ECO:0007669"/>
    <property type="project" value="InterPro"/>
</dbReference>
<keyword evidence="3" id="KW-0378">Hydrolase</keyword>
<organism evidence="5">
    <name type="scientific">Nothobranchius kuhntae</name>
    <name type="common">Beira killifish</name>
    <dbReference type="NCBI Taxonomy" id="321403"/>
    <lineage>
        <taxon>Eukaryota</taxon>
        <taxon>Metazoa</taxon>
        <taxon>Chordata</taxon>
        <taxon>Craniata</taxon>
        <taxon>Vertebrata</taxon>
        <taxon>Euteleostomi</taxon>
        <taxon>Actinopterygii</taxon>
        <taxon>Neopterygii</taxon>
        <taxon>Teleostei</taxon>
        <taxon>Neoteleostei</taxon>
        <taxon>Acanthomorphata</taxon>
        <taxon>Ovalentaria</taxon>
        <taxon>Atherinomorphae</taxon>
        <taxon>Cyprinodontiformes</taxon>
        <taxon>Nothobranchiidae</taxon>
        <taxon>Nothobranchius</taxon>
    </lineage>
</organism>
<dbReference type="EMBL" id="HAEE01012370">
    <property type="protein sequence ID" value="SBR32420.1"/>
    <property type="molecule type" value="Transcribed_RNA"/>
</dbReference>
<reference evidence="5" key="1">
    <citation type="submission" date="2016-05" db="EMBL/GenBank/DDBJ databases">
        <authorList>
            <person name="Lavstsen T."/>
            <person name="Jespersen J.S."/>
        </authorList>
    </citation>
    <scope>NUCLEOTIDE SEQUENCE</scope>
    <source>
        <tissue evidence="5">Brain</tissue>
    </source>
</reference>
<accession>A0A1A8KJ50</accession>
<feature type="domain" description="Ubiquitin-like protease family profile" evidence="4">
    <location>
        <begin position="24"/>
        <end position="61"/>
    </location>
</feature>
<evidence type="ECO:0000259" key="4">
    <source>
        <dbReference type="Pfam" id="PF02902"/>
    </source>
</evidence>
<gene>
    <name evidence="5" type="primary">Nfu_g_1_013632</name>
</gene>